<organism evidence="2 3">
    <name type="scientific">Hebeloma cylindrosporum</name>
    <dbReference type="NCBI Taxonomy" id="76867"/>
    <lineage>
        <taxon>Eukaryota</taxon>
        <taxon>Fungi</taxon>
        <taxon>Dikarya</taxon>
        <taxon>Basidiomycota</taxon>
        <taxon>Agaricomycotina</taxon>
        <taxon>Agaricomycetes</taxon>
        <taxon>Agaricomycetidae</taxon>
        <taxon>Agaricales</taxon>
        <taxon>Agaricineae</taxon>
        <taxon>Hymenogastraceae</taxon>
        <taxon>Hebeloma</taxon>
    </lineage>
</organism>
<keyword evidence="3" id="KW-1185">Reference proteome</keyword>
<proteinExistence type="predicted"/>
<gene>
    <name evidence="2" type="ORF">M413DRAFT_10181</name>
</gene>
<dbReference type="AlphaFoldDB" id="A0A0C2YNT0"/>
<feature type="chain" id="PRO_5002159504" evidence="1">
    <location>
        <begin position="21"/>
        <end position="180"/>
    </location>
</feature>
<protein>
    <submittedName>
        <fullName evidence="2">Uncharacterized protein</fullName>
    </submittedName>
</protein>
<dbReference type="Proteomes" id="UP000053424">
    <property type="component" value="Unassembled WGS sequence"/>
</dbReference>
<accession>A0A0C2YNT0</accession>
<reference evidence="3" key="2">
    <citation type="submission" date="2015-01" db="EMBL/GenBank/DDBJ databases">
        <title>Evolutionary Origins and Diversification of the Mycorrhizal Mutualists.</title>
        <authorList>
            <consortium name="DOE Joint Genome Institute"/>
            <consortium name="Mycorrhizal Genomics Consortium"/>
            <person name="Kohler A."/>
            <person name="Kuo A."/>
            <person name="Nagy L.G."/>
            <person name="Floudas D."/>
            <person name="Copeland A."/>
            <person name="Barry K.W."/>
            <person name="Cichocki N."/>
            <person name="Veneault-Fourrey C."/>
            <person name="LaButti K."/>
            <person name="Lindquist E.A."/>
            <person name="Lipzen A."/>
            <person name="Lundell T."/>
            <person name="Morin E."/>
            <person name="Murat C."/>
            <person name="Riley R."/>
            <person name="Ohm R."/>
            <person name="Sun H."/>
            <person name="Tunlid A."/>
            <person name="Henrissat B."/>
            <person name="Grigoriev I.V."/>
            <person name="Hibbett D.S."/>
            <person name="Martin F."/>
        </authorList>
    </citation>
    <scope>NUCLEOTIDE SEQUENCE [LARGE SCALE GENOMIC DNA]</scope>
    <source>
        <strain evidence="3">h7</strain>
    </source>
</reference>
<dbReference type="EMBL" id="KN831777">
    <property type="protein sequence ID" value="KIM42667.1"/>
    <property type="molecule type" value="Genomic_DNA"/>
</dbReference>
<evidence type="ECO:0000313" key="2">
    <source>
        <dbReference type="EMBL" id="KIM42667.1"/>
    </source>
</evidence>
<dbReference type="HOGENOM" id="CLU_1496386_0_0_1"/>
<evidence type="ECO:0000313" key="3">
    <source>
        <dbReference type="Proteomes" id="UP000053424"/>
    </source>
</evidence>
<dbReference type="OrthoDB" id="2875167at2759"/>
<name>A0A0C2YNT0_HEBCY</name>
<evidence type="ECO:0000256" key="1">
    <source>
        <dbReference type="SAM" id="SignalP"/>
    </source>
</evidence>
<keyword evidence="1" id="KW-0732">Signal</keyword>
<feature type="signal peptide" evidence="1">
    <location>
        <begin position="1"/>
        <end position="20"/>
    </location>
</feature>
<sequence>MRLTHSLLLFVAASFTSTFARDCKPGYIYCGHTLLDIGKYLDQMAQEAFDNGRTRGDAMKFYLYKCVNEGDRAGPGVLEFIEDWSVKIFEAYVTFADIAASEAELPKASVIPASAQVHQKFPSLWRYDDVTGRKVGVDDVLGGVSKSGTLTGTGSKGGRNFLKRMRATAGNEREFMSAGC</sequence>
<reference evidence="2 3" key="1">
    <citation type="submission" date="2014-04" db="EMBL/GenBank/DDBJ databases">
        <authorList>
            <consortium name="DOE Joint Genome Institute"/>
            <person name="Kuo A."/>
            <person name="Gay G."/>
            <person name="Dore J."/>
            <person name="Kohler A."/>
            <person name="Nagy L.G."/>
            <person name="Floudas D."/>
            <person name="Copeland A."/>
            <person name="Barry K.W."/>
            <person name="Cichocki N."/>
            <person name="Veneault-Fourrey C."/>
            <person name="LaButti K."/>
            <person name="Lindquist E.A."/>
            <person name="Lipzen A."/>
            <person name="Lundell T."/>
            <person name="Morin E."/>
            <person name="Murat C."/>
            <person name="Sun H."/>
            <person name="Tunlid A."/>
            <person name="Henrissat B."/>
            <person name="Grigoriev I.V."/>
            <person name="Hibbett D.S."/>
            <person name="Martin F."/>
            <person name="Nordberg H.P."/>
            <person name="Cantor M.N."/>
            <person name="Hua S.X."/>
        </authorList>
    </citation>
    <scope>NUCLEOTIDE SEQUENCE [LARGE SCALE GENOMIC DNA]</scope>
    <source>
        <strain evidence="3">h7</strain>
    </source>
</reference>